<dbReference type="PROSITE" id="PS51689">
    <property type="entry name" value="SAM_RNA_A_N6_MT"/>
    <property type="match status" value="1"/>
</dbReference>
<reference evidence="7 8" key="1">
    <citation type="journal article" date="2019" name="Int. J. Syst. Evol. Microbiol.">
        <title>The Global Catalogue of Microorganisms (GCM) 10K type strain sequencing project: providing services to taxonomists for standard genome sequencing and annotation.</title>
        <authorList>
            <consortium name="The Broad Institute Genomics Platform"/>
            <consortium name="The Broad Institute Genome Sequencing Center for Infectious Disease"/>
            <person name="Wu L."/>
            <person name="Ma J."/>
        </authorList>
    </citation>
    <scope>NUCLEOTIDE SEQUENCE [LARGE SCALE GENOMIC DNA]</scope>
    <source>
        <strain evidence="7 8">JCM 9383</strain>
    </source>
</reference>
<dbReference type="NCBIfam" id="NF000499">
    <property type="entry name" value="Erm23S_rRNA_broad"/>
    <property type="match status" value="1"/>
</dbReference>
<dbReference type="Gene3D" id="3.40.50.150">
    <property type="entry name" value="Vaccinia Virus protein VP39"/>
    <property type="match status" value="1"/>
</dbReference>
<evidence type="ECO:0000313" key="8">
    <source>
        <dbReference type="Proteomes" id="UP001500979"/>
    </source>
</evidence>
<sequence length="243" mass="27117">MPSRRLSARDRARRELGQNFLVDRAAARRLVRLLDLTGPTPVVELGAGAGAVTRELAGHPVTAVEIDPHWADVLRVRCPWARVVRGDVLRFAFPRTEHVVVGNLPYSQTTAIVRRLLAEPSWTRAALLVQFDVARKRADGGSMLNAQWAPWYEFRLCGRVRAQAFRPVPSVDGGLLAVRRRARPLVPWSELGAYQAMVEAVFTGRGRGLRAVLRNLRRPLPSGVPADALPKDLTPEDWARLHR</sequence>
<gene>
    <name evidence="7" type="ORF">GCM10010470_57180</name>
</gene>
<evidence type="ECO:0000256" key="3">
    <source>
        <dbReference type="ARBA" id="ARBA00022691"/>
    </source>
</evidence>
<keyword evidence="8" id="KW-1185">Reference proteome</keyword>
<feature type="binding site" evidence="5">
    <location>
        <position position="65"/>
    </location>
    <ligand>
        <name>S-adenosyl-L-methionine</name>
        <dbReference type="ChEBI" id="CHEBI:59789"/>
    </ligand>
</feature>
<evidence type="ECO:0000256" key="1">
    <source>
        <dbReference type="ARBA" id="ARBA00022603"/>
    </source>
</evidence>
<dbReference type="EMBL" id="BAAAUX010000027">
    <property type="protein sequence ID" value="GAA2814265.1"/>
    <property type="molecule type" value="Genomic_DNA"/>
</dbReference>
<protein>
    <recommendedName>
        <fullName evidence="6">Ribosomal RNA adenine methylase transferase N-terminal domain-containing protein</fullName>
    </recommendedName>
</protein>
<feature type="binding site" evidence="5">
    <location>
        <position position="87"/>
    </location>
    <ligand>
        <name>S-adenosyl-L-methionine</name>
        <dbReference type="ChEBI" id="CHEBI:59789"/>
    </ligand>
</feature>
<feature type="binding site" evidence="5">
    <location>
        <position position="46"/>
    </location>
    <ligand>
        <name>S-adenosyl-L-methionine</name>
        <dbReference type="ChEBI" id="CHEBI:59789"/>
    </ligand>
</feature>
<evidence type="ECO:0000313" key="7">
    <source>
        <dbReference type="EMBL" id="GAA2814265.1"/>
    </source>
</evidence>
<name>A0ABN3VMQ1_9PSEU</name>
<dbReference type="InterPro" id="IPR001737">
    <property type="entry name" value="KsgA/Erm"/>
</dbReference>
<dbReference type="CDD" id="cd02440">
    <property type="entry name" value="AdoMet_MTases"/>
    <property type="match status" value="1"/>
</dbReference>
<keyword evidence="1 5" id="KW-0489">Methyltransferase</keyword>
<feature type="binding site" evidence="5">
    <location>
        <position position="21"/>
    </location>
    <ligand>
        <name>S-adenosyl-L-methionine</name>
        <dbReference type="ChEBI" id="CHEBI:59789"/>
    </ligand>
</feature>
<dbReference type="SMART" id="SM00650">
    <property type="entry name" value="rADc"/>
    <property type="match status" value="1"/>
</dbReference>
<dbReference type="PANTHER" id="PTHR11727:SF7">
    <property type="entry name" value="DIMETHYLADENOSINE TRANSFERASE-RELATED"/>
    <property type="match status" value="1"/>
</dbReference>
<evidence type="ECO:0000256" key="4">
    <source>
        <dbReference type="ARBA" id="ARBA00022884"/>
    </source>
</evidence>
<feature type="binding site" evidence="5">
    <location>
        <position position="103"/>
    </location>
    <ligand>
        <name>S-adenosyl-L-methionine</name>
        <dbReference type="ChEBI" id="CHEBI:59789"/>
    </ligand>
</feature>
<dbReference type="InterPro" id="IPR029063">
    <property type="entry name" value="SAM-dependent_MTases_sf"/>
</dbReference>
<evidence type="ECO:0000259" key="6">
    <source>
        <dbReference type="SMART" id="SM00650"/>
    </source>
</evidence>
<feature type="domain" description="Ribosomal RNA adenine methylase transferase N-terminal" evidence="6">
    <location>
        <begin position="26"/>
        <end position="182"/>
    </location>
</feature>
<comment type="caution">
    <text evidence="7">The sequence shown here is derived from an EMBL/GenBank/DDBJ whole genome shotgun (WGS) entry which is preliminary data.</text>
</comment>
<evidence type="ECO:0000256" key="2">
    <source>
        <dbReference type="ARBA" id="ARBA00022679"/>
    </source>
</evidence>
<accession>A0ABN3VMQ1</accession>
<dbReference type="PANTHER" id="PTHR11727">
    <property type="entry name" value="DIMETHYLADENOSINE TRANSFERASE"/>
    <property type="match status" value="1"/>
</dbReference>
<evidence type="ECO:0000256" key="5">
    <source>
        <dbReference type="PROSITE-ProRule" id="PRU01026"/>
    </source>
</evidence>
<dbReference type="Pfam" id="PF00398">
    <property type="entry name" value="RrnaAD"/>
    <property type="match status" value="1"/>
</dbReference>
<feature type="binding site" evidence="5">
    <location>
        <position position="19"/>
    </location>
    <ligand>
        <name>S-adenosyl-L-methionine</name>
        <dbReference type="ChEBI" id="CHEBI:59789"/>
    </ligand>
</feature>
<dbReference type="InterPro" id="IPR020598">
    <property type="entry name" value="rRNA_Ade_methylase_Trfase_N"/>
</dbReference>
<comment type="similarity">
    <text evidence="5">Belongs to the class I-like SAM-binding methyltransferase superfamily. rRNA adenine N(6)-methyltransferase family.</text>
</comment>
<dbReference type="SUPFAM" id="SSF53335">
    <property type="entry name" value="S-adenosyl-L-methionine-dependent methyltransferases"/>
    <property type="match status" value="1"/>
</dbReference>
<organism evidence="7 8">
    <name type="scientific">Saccharopolyspora taberi</name>
    <dbReference type="NCBI Taxonomy" id="60895"/>
    <lineage>
        <taxon>Bacteria</taxon>
        <taxon>Bacillati</taxon>
        <taxon>Actinomycetota</taxon>
        <taxon>Actinomycetes</taxon>
        <taxon>Pseudonocardiales</taxon>
        <taxon>Pseudonocardiaceae</taxon>
        <taxon>Saccharopolyspora</taxon>
    </lineage>
</organism>
<keyword evidence="4 5" id="KW-0694">RNA-binding</keyword>
<keyword evidence="3 5" id="KW-0949">S-adenosyl-L-methionine</keyword>
<keyword evidence="2 5" id="KW-0808">Transferase</keyword>
<proteinExistence type="inferred from homology"/>
<dbReference type="Proteomes" id="UP001500979">
    <property type="component" value="Unassembled WGS sequence"/>
</dbReference>